<organism evidence="2 3">
    <name type="scientific">Drosophila guanche</name>
    <name type="common">Fruit fly</name>
    <dbReference type="NCBI Taxonomy" id="7266"/>
    <lineage>
        <taxon>Eukaryota</taxon>
        <taxon>Metazoa</taxon>
        <taxon>Ecdysozoa</taxon>
        <taxon>Arthropoda</taxon>
        <taxon>Hexapoda</taxon>
        <taxon>Insecta</taxon>
        <taxon>Pterygota</taxon>
        <taxon>Neoptera</taxon>
        <taxon>Endopterygota</taxon>
        <taxon>Diptera</taxon>
        <taxon>Brachycera</taxon>
        <taxon>Muscomorpha</taxon>
        <taxon>Ephydroidea</taxon>
        <taxon>Drosophilidae</taxon>
        <taxon>Drosophila</taxon>
        <taxon>Sophophora</taxon>
    </lineage>
</organism>
<dbReference type="OMA" id="HASECIF"/>
<gene>
    <name evidence="2" type="ORF">DGUA_6G020309</name>
</gene>
<name>A0A3B0K8T9_DROGU</name>
<sequence>MLTNQIQSTYTHGHIPKSHKVRWQNDVPRMNLSAIVRSLRKSLGLDPSSASKQQPAKSEQCRNSTSACSSISPSNFPSEDELENTFGEDRLLLSVSQLNQRRHPFKKIIEQILYQVSELQHTFYEDRQQEFKLRMALQRQSDRIQELHFSLDTEKQRNSRLVQLLRGMETSGESETEERMPSGSHMKSIGDQYESISPLLMQQRYDELSVSHRQSRRQLARKEKAHRLLKCETELLQAKYDHLFNEYRNEQRRVETLCSRFLQIHSIKKKQIHNLKKSLGYASDCIYHAQVAIEDFYEQKGSRIAIEPFHNFQNTLDNFVDSFRSCDFEREKDKEQELPLEP</sequence>
<protein>
    <submittedName>
        <fullName evidence="2">Uncharacterized protein</fullName>
    </submittedName>
</protein>
<evidence type="ECO:0000313" key="3">
    <source>
        <dbReference type="Proteomes" id="UP000268350"/>
    </source>
</evidence>
<proteinExistence type="predicted"/>
<feature type="compositionally biased region" description="Polar residues" evidence="1">
    <location>
        <begin position="48"/>
        <end position="77"/>
    </location>
</feature>
<dbReference type="AlphaFoldDB" id="A0A3B0K8T9"/>
<keyword evidence="3" id="KW-1185">Reference proteome</keyword>
<dbReference type="Proteomes" id="UP000268350">
    <property type="component" value="Unassembled WGS sequence"/>
</dbReference>
<feature type="region of interest" description="Disordered" evidence="1">
    <location>
        <begin position="44"/>
        <end position="82"/>
    </location>
</feature>
<evidence type="ECO:0000256" key="1">
    <source>
        <dbReference type="SAM" id="MobiDB-lite"/>
    </source>
</evidence>
<reference evidence="3" key="1">
    <citation type="submission" date="2018-01" db="EMBL/GenBank/DDBJ databases">
        <authorList>
            <person name="Alioto T."/>
            <person name="Alioto T."/>
        </authorList>
    </citation>
    <scope>NUCLEOTIDE SEQUENCE [LARGE SCALE GENOMIC DNA]</scope>
</reference>
<dbReference type="OrthoDB" id="7864223at2759"/>
<accession>A0A3B0K8T9</accession>
<dbReference type="EMBL" id="OUUW01000027">
    <property type="protein sequence ID" value="SPP89763.1"/>
    <property type="molecule type" value="Genomic_DNA"/>
</dbReference>
<evidence type="ECO:0000313" key="2">
    <source>
        <dbReference type="EMBL" id="SPP89763.1"/>
    </source>
</evidence>